<evidence type="ECO:0000313" key="2">
    <source>
        <dbReference type="Proteomes" id="UP000031258"/>
    </source>
</evidence>
<name>A0A0C1QW29_9RICK</name>
<dbReference type="AlphaFoldDB" id="A0A0C1QW29"/>
<accession>A0A0C1QW29</accession>
<organism evidence="1 2">
    <name type="scientific">Candidatus Jidaibacter acanthamoebae</name>
    <dbReference type="NCBI Taxonomy" id="86105"/>
    <lineage>
        <taxon>Bacteria</taxon>
        <taxon>Pseudomonadati</taxon>
        <taxon>Pseudomonadota</taxon>
        <taxon>Alphaproteobacteria</taxon>
        <taxon>Rickettsiales</taxon>
        <taxon>Candidatus Midichloriaceae</taxon>
        <taxon>Candidatus Jidaibacter</taxon>
    </lineage>
</organism>
<dbReference type="Proteomes" id="UP000031258">
    <property type="component" value="Unassembled WGS sequence"/>
</dbReference>
<dbReference type="EMBL" id="JSWE01000219">
    <property type="protein sequence ID" value="KIE04205.1"/>
    <property type="molecule type" value="Genomic_DNA"/>
</dbReference>
<reference evidence="1 2" key="1">
    <citation type="submission" date="2014-11" db="EMBL/GenBank/DDBJ databases">
        <title>A Rickettsiales Symbiont of Amoebae With Ancient Features.</title>
        <authorList>
            <person name="Schulz F."/>
            <person name="Martijn J."/>
            <person name="Wascher F."/>
            <person name="Kostanjsek R."/>
            <person name="Ettema T.J."/>
            <person name="Horn M."/>
        </authorList>
    </citation>
    <scope>NUCLEOTIDE SEQUENCE [LARGE SCALE GENOMIC DNA]</scope>
    <source>
        <strain evidence="1 2">UWC36</strain>
    </source>
</reference>
<proteinExistence type="predicted"/>
<protein>
    <submittedName>
        <fullName evidence="1">Uncharacterized protein</fullName>
    </submittedName>
</protein>
<gene>
    <name evidence="1" type="ORF">NF27_JA00010</name>
</gene>
<feature type="non-terminal residue" evidence="1">
    <location>
        <position position="37"/>
    </location>
</feature>
<keyword evidence="2" id="KW-1185">Reference proteome</keyword>
<evidence type="ECO:0000313" key="1">
    <source>
        <dbReference type="EMBL" id="KIE04205.1"/>
    </source>
</evidence>
<comment type="caution">
    <text evidence="1">The sequence shown here is derived from an EMBL/GenBank/DDBJ whole genome shotgun (WGS) entry which is preliminary data.</text>
</comment>
<sequence length="37" mass="4408">MLGIKELNNFRETDNNDSEHNWFYDRLIKSGFSFDGP</sequence>